<evidence type="ECO:0000313" key="2">
    <source>
        <dbReference type="Proteomes" id="UP000530060"/>
    </source>
</evidence>
<dbReference type="AlphaFoldDB" id="A0A6V6Z1V8"/>
<comment type="caution">
    <text evidence="1">The sequence shown here is derived from an EMBL/GenBank/DDBJ whole genome shotgun (WGS) entry which is preliminary data.</text>
</comment>
<accession>A0A6V6Z1V8</accession>
<dbReference type="Pfam" id="PF19570">
    <property type="entry name" value="DUF6088"/>
    <property type="match status" value="1"/>
</dbReference>
<sequence>MTVADKIERKVKQIAPGEVFGYAALGLSADELLAGAKALGRLTSRGIVKRARKGYYYKPKISMFGEQKPREEALLGLYLYEDSRQTAYVTGTRLYNRLGLTTQVTNAVRVASQSRQIKGRAGSMAVKPAKSYVKVTPDKIRYLEILDVMKDFNSIPDMQAKDGLTYLKKEIGRLKNDEIKKLVSYGISYPPKVRALLGAVLEDIKDFGDLKKLKASINPASRYQYGITAELLPTINYWNIG</sequence>
<organism evidence="1 2">
    <name type="scientific">Flavobacterium salmonis</name>
    <dbReference type="NCBI Taxonomy" id="2654844"/>
    <lineage>
        <taxon>Bacteria</taxon>
        <taxon>Pseudomonadati</taxon>
        <taxon>Bacteroidota</taxon>
        <taxon>Flavobacteriia</taxon>
        <taxon>Flavobacteriales</taxon>
        <taxon>Flavobacteriaceae</taxon>
        <taxon>Flavobacterium</taxon>
    </lineage>
</organism>
<dbReference type="Proteomes" id="UP000530060">
    <property type="component" value="Unassembled WGS sequence"/>
</dbReference>
<keyword evidence="2" id="KW-1185">Reference proteome</keyword>
<name>A0A6V6Z1V8_9FLAO</name>
<dbReference type="InterPro" id="IPR045738">
    <property type="entry name" value="DUF6088"/>
</dbReference>
<dbReference type="RefSeq" id="WP_180909383.1">
    <property type="nucleotide sequence ID" value="NZ_CAIJDP010000074.1"/>
</dbReference>
<protein>
    <recommendedName>
        <fullName evidence="3">Transcriptional regulator, AbiEi antitoxin, Type IV TA system</fullName>
    </recommendedName>
</protein>
<gene>
    <name evidence="1" type="ORF">FLAT13_02936</name>
</gene>
<proteinExistence type="predicted"/>
<dbReference type="EMBL" id="CAIJDP010000074">
    <property type="protein sequence ID" value="CAD0005767.1"/>
    <property type="molecule type" value="Genomic_DNA"/>
</dbReference>
<evidence type="ECO:0008006" key="3">
    <source>
        <dbReference type="Google" id="ProtNLM"/>
    </source>
</evidence>
<reference evidence="1 2" key="1">
    <citation type="submission" date="2020-06" db="EMBL/GenBank/DDBJ databases">
        <authorList>
            <person name="Criscuolo A."/>
        </authorList>
    </citation>
    <scope>NUCLEOTIDE SEQUENCE [LARGE SCALE GENOMIC DNA]</scope>
    <source>
        <strain evidence="2">CIP 111411</strain>
    </source>
</reference>
<evidence type="ECO:0000313" key="1">
    <source>
        <dbReference type="EMBL" id="CAD0005767.1"/>
    </source>
</evidence>